<dbReference type="InParanoid" id="A0A1M7F5U4"/>
<dbReference type="STRING" id="29571.SAMN05878437_0654"/>
<dbReference type="RefSeq" id="WP_079551273.1">
    <property type="nucleotide sequence ID" value="NZ_LT670847.1"/>
</dbReference>
<dbReference type="PANTHER" id="PTHR15004">
    <property type="entry name" value="GLUTAMYL-TRNA(GLN) AMIDOTRANSFERASE SUBUNIT C, MITOCHONDRIAL"/>
    <property type="match status" value="1"/>
</dbReference>
<dbReference type="NCBIfam" id="TIGR00135">
    <property type="entry name" value="gatC"/>
    <property type="match status" value="1"/>
</dbReference>
<gene>
    <name evidence="1" type="primary">gatC</name>
    <name evidence="2" type="ORF">SAMN05878437_0654</name>
</gene>
<evidence type="ECO:0000313" key="2">
    <source>
        <dbReference type="EMBL" id="SHL99037.1"/>
    </source>
</evidence>
<accession>A0A1M7F5U4</accession>
<dbReference type="HAMAP" id="MF_00122">
    <property type="entry name" value="GatC"/>
    <property type="match status" value="1"/>
</dbReference>
<evidence type="ECO:0000256" key="1">
    <source>
        <dbReference type="HAMAP-Rule" id="MF_00122"/>
    </source>
</evidence>
<dbReference type="PANTHER" id="PTHR15004:SF0">
    <property type="entry name" value="GLUTAMYL-TRNA(GLN) AMIDOTRANSFERASE SUBUNIT C, MITOCHONDRIAL"/>
    <property type="match status" value="1"/>
</dbReference>
<comment type="subunit">
    <text evidence="1">Heterotrimer of A, B and C subunits.</text>
</comment>
<organism evidence="2 3">
    <name type="scientific">Vreelandella subglaciescola</name>
    <dbReference type="NCBI Taxonomy" id="29571"/>
    <lineage>
        <taxon>Bacteria</taxon>
        <taxon>Pseudomonadati</taxon>
        <taxon>Pseudomonadota</taxon>
        <taxon>Gammaproteobacteria</taxon>
        <taxon>Oceanospirillales</taxon>
        <taxon>Halomonadaceae</taxon>
        <taxon>Vreelandella</taxon>
    </lineage>
</organism>
<dbReference type="GO" id="GO:0070681">
    <property type="term" value="P:glutaminyl-tRNAGln biosynthesis via transamidation"/>
    <property type="evidence" value="ECO:0007669"/>
    <property type="project" value="TreeGrafter"/>
</dbReference>
<dbReference type="Proteomes" id="UP000190911">
    <property type="component" value="Chromosome I"/>
</dbReference>
<comment type="function">
    <text evidence="1">Allows the formation of correctly charged Asn-tRNA(Asn) or Gln-tRNA(Gln) through the transamidation of misacylated Asp-tRNA(Asn) or Glu-tRNA(Gln) in organisms which lack either or both of asparaginyl-tRNA or glutaminyl-tRNA synthetases. The reaction takes place in the presence of glutamine and ATP through an activated phospho-Asp-tRNA(Asn) or phospho-Glu-tRNA(Gln).</text>
</comment>
<dbReference type="Pfam" id="PF02686">
    <property type="entry name" value="GatC"/>
    <property type="match status" value="1"/>
</dbReference>
<keyword evidence="1" id="KW-0067">ATP-binding</keyword>
<dbReference type="EMBL" id="LT670847">
    <property type="protein sequence ID" value="SHL99037.1"/>
    <property type="molecule type" value="Genomic_DNA"/>
</dbReference>
<dbReference type="GO" id="GO:0050567">
    <property type="term" value="F:glutaminyl-tRNA synthase (glutamine-hydrolyzing) activity"/>
    <property type="evidence" value="ECO:0007669"/>
    <property type="project" value="UniProtKB-UniRule"/>
</dbReference>
<comment type="similarity">
    <text evidence="1">Belongs to the GatC family.</text>
</comment>
<dbReference type="GO" id="GO:0016740">
    <property type="term" value="F:transferase activity"/>
    <property type="evidence" value="ECO:0007669"/>
    <property type="project" value="UniProtKB-KW"/>
</dbReference>
<dbReference type="GO" id="GO:0006450">
    <property type="term" value="P:regulation of translational fidelity"/>
    <property type="evidence" value="ECO:0007669"/>
    <property type="project" value="InterPro"/>
</dbReference>
<keyword evidence="3" id="KW-1185">Reference proteome</keyword>
<name>A0A1M7F5U4_9GAMM</name>
<dbReference type="GO" id="GO:0006412">
    <property type="term" value="P:translation"/>
    <property type="evidence" value="ECO:0007669"/>
    <property type="project" value="UniProtKB-UniRule"/>
</dbReference>
<sequence>MALEQTHVRRAAHLARLDVSDEQANGFVDDLSQILDMVDQLQSVDTQGVAPLLHPLDATQRLRADEVTETDQRERFQRCAPAVEDGLYLVPRVVE</sequence>
<dbReference type="SUPFAM" id="SSF141000">
    <property type="entry name" value="Glu-tRNAGln amidotransferase C subunit"/>
    <property type="match status" value="1"/>
</dbReference>
<keyword evidence="1" id="KW-0436">Ligase</keyword>
<dbReference type="InterPro" id="IPR036113">
    <property type="entry name" value="Asp/Glu-ADT_sf_sub_c"/>
</dbReference>
<comment type="catalytic activity">
    <reaction evidence="1">
        <text>L-glutamyl-tRNA(Gln) + L-glutamine + ATP + H2O = L-glutaminyl-tRNA(Gln) + L-glutamate + ADP + phosphate + H(+)</text>
        <dbReference type="Rhea" id="RHEA:17521"/>
        <dbReference type="Rhea" id="RHEA-COMP:9681"/>
        <dbReference type="Rhea" id="RHEA-COMP:9684"/>
        <dbReference type="ChEBI" id="CHEBI:15377"/>
        <dbReference type="ChEBI" id="CHEBI:15378"/>
        <dbReference type="ChEBI" id="CHEBI:29985"/>
        <dbReference type="ChEBI" id="CHEBI:30616"/>
        <dbReference type="ChEBI" id="CHEBI:43474"/>
        <dbReference type="ChEBI" id="CHEBI:58359"/>
        <dbReference type="ChEBI" id="CHEBI:78520"/>
        <dbReference type="ChEBI" id="CHEBI:78521"/>
        <dbReference type="ChEBI" id="CHEBI:456216"/>
    </reaction>
</comment>
<keyword evidence="1" id="KW-0648">Protein biosynthesis</keyword>
<dbReference type="InterPro" id="IPR003837">
    <property type="entry name" value="GatC"/>
</dbReference>
<reference evidence="2 3" key="1">
    <citation type="submission" date="2016-11" db="EMBL/GenBank/DDBJ databases">
        <authorList>
            <person name="Jaros S."/>
            <person name="Januszkiewicz K."/>
            <person name="Wedrychowicz H."/>
        </authorList>
    </citation>
    <scope>NUCLEOTIDE SEQUENCE [LARGE SCALE GENOMIC DNA]</scope>
    <source>
        <strain evidence="2 3">ACAM 12</strain>
    </source>
</reference>
<keyword evidence="1" id="KW-0547">Nucleotide-binding</keyword>
<comment type="catalytic activity">
    <reaction evidence="1">
        <text>L-aspartyl-tRNA(Asn) + L-glutamine + ATP + H2O = L-asparaginyl-tRNA(Asn) + L-glutamate + ADP + phosphate + 2 H(+)</text>
        <dbReference type="Rhea" id="RHEA:14513"/>
        <dbReference type="Rhea" id="RHEA-COMP:9674"/>
        <dbReference type="Rhea" id="RHEA-COMP:9677"/>
        <dbReference type="ChEBI" id="CHEBI:15377"/>
        <dbReference type="ChEBI" id="CHEBI:15378"/>
        <dbReference type="ChEBI" id="CHEBI:29985"/>
        <dbReference type="ChEBI" id="CHEBI:30616"/>
        <dbReference type="ChEBI" id="CHEBI:43474"/>
        <dbReference type="ChEBI" id="CHEBI:58359"/>
        <dbReference type="ChEBI" id="CHEBI:78515"/>
        <dbReference type="ChEBI" id="CHEBI:78516"/>
        <dbReference type="ChEBI" id="CHEBI:456216"/>
    </reaction>
</comment>
<protein>
    <recommendedName>
        <fullName evidence="1">Aspartyl/glutamyl-tRNA(Asn/Gln) amidotransferase subunit C</fullName>
        <shortName evidence="1">Asp/Glu-ADT subunit C</shortName>
        <ecNumber evidence="1">6.3.5.-</ecNumber>
    </recommendedName>
</protein>
<dbReference type="Gene3D" id="1.10.20.60">
    <property type="entry name" value="Glu-tRNAGln amidotransferase C subunit, N-terminal domain"/>
    <property type="match status" value="1"/>
</dbReference>
<dbReference type="AlphaFoldDB" id="A0A1M7F5U4"/>
<keyword evidence="2" id="KW-0808">Transferase</keyword>
<dbReference type="GO" id="GO:0005524">
    <property type="term" value="F:ATP binding"/>
    <property type="evidence" value="ECO:0007669"/>
    <property type="project" value="UniProtKB-KW"/>
</dbReference>
<dbReference type="GO" id="GO:0050566">
    <property type="term" value="F:asparaginyl-tRNA synthase (glutamine-hydrolyzing) activity"/>
    <property type="evidence" value="ECO:0007669"/>
    <property type="project" value="RHEA"/>
</dbReference>
<proteinExistence type="inferred from homology"/>
<dbReference type="OrthoDB" id="9794326at2"/>
<evidence type="ECO:0000313" key="3">
    <source>
        <dbReference type="Proteomes" id="UP000190911"/>
    </source>
</evidence>
<dbReference type="EC" id="6.3.5.-" evidence="1"/>